<accession>A0A5C5ZTS5</accession>
<keyword evidence="2" id="KW-1185">Reference proteome</keyword>
<dbReference type="GO" id="GO:0033969">
    <property type="term" value="F:gamma-glutamyl-gamma-aminobutyrate hydrolase activity"/>
    <property type="evidence" value="ECO:0007669"/>
    <property type="project" value="TreeGrafter"/>
</dbReference>
<reference evidence="1 2" key="1">
    <citation type="submission" date="2019-02" db="EMBL/GenBank/DDBJ databases">
        <title>Deep-cultivation of Planctomycetes and their phenomic and genomic characterization uncovers novel biology.</title>
        <authorList>
            <person name="Wiegand S."/>
            <person name="Jogler M."/>
            <person name="Boedeker C."/>
            <person name="Pinto D."/>
            <person name="Vollmers J."/>
            <person name="Rivas-Marin E."/>
            <person name="Kohn T."/>
            <person name="Peeters S.H."/>
            <person name="Heuer A."/>
            <person name="Rast P."/>
            <person name="Oberbeckmann S."/>
            <person name="Bunk B."/>
            <person name="Jeske O."/>
            <person name="Meyerdierks A."/>
            <person name="Storesund J.E."/>
            <person name="Kallscheuer N."/>
            <person name="Luecker S."/>
            <person name="Lage O.M."/>
            <person name="Pohl T."/>
            <person name="Merkel B.J."/>
            <person name="Hornburger P."/>
            <person name="Mueller R.-W."/>
            <person name="Bruemmer F."/>
            <person name="Labrenz M."/>
            <person name="Spormann A.M."/>
            <person name="Op Den Camp H."/>
            <person name="Overmann J."/>
            <person name="Amann R."/>
            <person name="Jetten M.S.M."/>
            <person name="Mascher T."/>
            <person name="Medema M.H."/>
            <person name="Devos D.P."/>
            <person name="Kaster A.-K."/>
            <person name="Ovreas L."/>
            <person name="Rohde M."/>
            <person name="Galperin M.Y."/>
            <person name="Jogler C."/>
        </authorList>
    </citation>
    <scope>NUCLEOTIDE SEQUENCE [LARGE SCALE GENOMIC DNA]</scope>
    <source>
        <strain evidence="1 2">Mal64</strain>
    </source>
</reference>
<dbReference type="Pfam" id="PF07722">
    <property type="entry name" value="Peptidase_C26"/>
    <property type="match status" value="1"/>
</dbReference>
<sequence>MVKPIIAINADFRSETNDKPAFSFVTAGYYDALIEAGAVPMILPPLAEEEDLHLILDRVDGVLMVGGSDLDPRRDGWMLHPTVRPLDPRRESFDRMLARVVSERRVPVFGIGLGMQLLNVTMGGNLFLHIPEDLPNALPHKDPLDPSHRHTLELTPDSIMDRVYGDGELRVNSWHHMAIDSLAPGFEVTARCPDGVVEAIESRIPGWFAMGTQFHPEAGTASALDLRIFEEFLSGVKGEEPAEVKLVA</sequence>
<dbReference type="EMBL" id="SJPQ01000001">
    <property type="protein sequence ID" value="TWT90606.1"/>
    <property type="molecule type" value="Genomic_DNA"/>
</dbReference>
<dbReference type="AlphaFoldDB" id="A0A5C5ZTS5"/>
<keyword evidence="1" id="KW-0315">Glutamine amidotransferase</keyword>
<organism evidence="1 2">
    <name type="scientific">Pseudobythopirellula maris</name>
    <dbReference type="NCBI Taxonomy" id="2527991"/>
    <lineage>
        <taxon>Bacteria</taxon>
        <taxon>Pseudomonadati</taxon>
        <taxon>Planctomycetota</taxon>
        <taxon>Planctomycetia</taxon>
        <taxon>Pirellulales</taxon>
        <taxon>Lacipirellulaceae</taxon>
        <taxon>Pseudobythopirellula</taxon>
    </lineage>
</organism>
<dbReference type="EC" id="2.4.2.-" evidence="1"/>
<keyword evidence="1" id="KW-0808">Transferase</keyword>
<dbReference type="PROSITE" id="PS51273">
    <property type="entry name" value="GATASE_TYPE_1"/>
    <property type="match status" value="1"/>
</dbReference>
<dbReference type="Gene3D" id="3.40.50.880">
    <property type="match status" value="1"/>
</dbReference>
<dbReference type="InterPro" id="IPR011697">
    <property type="entry name" value="Peptidase_C26"/>
</dbReference>
<dbReference type="GO" id="GO:0016757">
    <property type="term" value="F:glycosyltransferase activity"/>
    <property type="evidence" value="ECO:0007669"/>
    <property type="project" value="UniProtKB-KW"/>
</dbReference>
<dbReference type="Proteomes" id="UP000315440">
    <property type="component" value="Unassembled WGS sequence"/>
</dbReference>
<name>A0A5C5ZTS5_9BACT</name>
<dbReference type="InterPro" id="IPR029062">
    <property type="entry name" value="Class_I_gatase-like"/>
</dbReference>
<gene>
    <name evidence="1" type="ORF">Mal64_10000</name>
</gene>
<dbReference type="InterPro" id="IPR044668">
    <property type="entry name" value="PuuD-like"/>
</dbReference>
<dbReference type="PANTHER" id="PTHR43235:SF1">
    <property type="entry name" value="GLUTAMINE AMIDOTRANSFERASE PB2B2.05-RELATED"/>
    <property type="match status" value="1"/>
</dbReference>
<dbReference type="GO" id="GO:0005829">
    <property type="term" value="C:cytosol"/>
    <property type="evidence" value="ECO:0007669"/>
    <property type="project" value="TreeGrafter"/>
</dbReference>
<dbReference type="SUPFAM" id="SSF52317">
    <property type="entry name" value="Class I glutamine amidotransferase-like"/>
    <property type="match status" value="1"/>
</dbReference>
<evidence type="ECO:0000313" key="1">
    <source>
        <dbReference type="EMBL" id="TWT90606.1"/>
    </source>
</evidence>
<dbReference type="GO" id="GO:0006598">
    <property type="term" value="P:polyamine catabolic process"/>
    <property type="evidence" value="ECO:0007669"/>
    <property type="project" value="TreeGrafter"/>
</dbReference>
<evidence type="ECO:0000313" key="2">
    <source>
        <dbReference type="Proteomes" id="UP000315440"/>
    </source>
</evidence>
<keyword evidence="1" id="KW-0328">Glycosyltransferase</keyword>
<dbReference type="OrthoDB" id="9813383at2"/>
<proteinExistence type="predicted"/>
<dbReference type="RefSeq" id="WP_146397622.1">
    <property type="nucleotide sequence ID" value="NZ_SJPQ01000001.1"/>
</dbReference>
<protein>
    <submittedName>
        <fullName evidence="1">Putative glutamine amidotransferase</fullName>
        <ecNumber evidence="1">2.4.2.-</ecNumber>
    </submittedName>
</protein>
<dbReference type="CDD" id="cd01745">
    <property type="entry name" value="GATase1_2"/>
    <property type="match status" value="1"/>
</dbReference>
<dbReference type="PANTHER" id="PTHR43235">
    <property type="entry name" value="GLUTAMINE AMIDOTRANSFERASE PB2B2.05-RELATED"/>
    <property type="match status" value="1"/>
</dbReference>
<comment type="caution">
    <text evidence="1">The sequence shown here is derived from an EMBL/GenBank/DDBJ whole genome shotgun (WGS) entry which is preliminary data.</text>
</comment>